<accession>A0A919TXT3</accession>
<keyword evidence="2" id="KW-1185">Reference proteome</keyword>
<dbReference type="AlphaFoldDB" id="A0A919TXT3"/>
<comment type="caution">
    <text evidence="1">The sequence shown here is derived from an EMBL/GenBank/DDBJ whole genome shotgun (WGS) entry which is preliminary data.</text>
</comment>
<evidence type="ECO:0000313" key="1">
    <source>
        <dbReference type="EMBL" id="GIF26676.1"/>
    </source>
</evidence>
<evidence type="ECO:0008006" key="3">
    <source>
        <dbReference type="Google" id="ProtNLM"/>
    </source>
</evidence>
<reference evidence="1" key="1">
    <citation type="submission" date="2021-01" db="EMBL/GenBank/DDBJ databases">
        <title>Whole genome shotgun sequence of Actinoplanes tereljensis NBRC 105297.</title>
        <authorList>
            <person name="Komaki H."/>
            <person name="Tamura T."/>
        </authorList>
    </citation>
    <scope>NUCLEOTIDE SEQUENCE</scope>
    <source>
        <strain evidence="1">NBRC 105297</strain>
    </source>
</reference>
<proteinExistence type="predicted"/>
<gene>
    <name evidence="1" type="ORF">Ate02nite_94060</name>
</gene>
<sequence>MARWESGETEPLPWLRPKLARVLDVPIDKIDELLAKSSDDERLTYALDHPQKVDLVAVARLRERVQDLDQRYDKAPSTSLLADAGQSLGQVSFLRTYATTSLVRRELFAVEAEAATLMGQLVWDASQRRDHTNARAYLDQAAVAARQIGDPIAEGLASLRTCFVALYGEKNPRAGLALALKTATITNNASRVLTGLAMLHAAEAGAMLGQRRDCEQALGQAQDHFNRIGLADTAMDLYSPTQHSRLAGSCYLFLKDAKRAEPILEGTARALKDGSKSQAIVLGNLALACIRQQKLDEATAWLHGAIDVVEMNWGGGGLNIVFGAGRELRPWRHEPIVQDVHDRLFTLMAAA</sequence>
<name>A0A919TXT3_9ACTN</name>
<evidence type="ECO:0000313" key="2">
    <source>
        <dbReference type="Proteomes" id="UP000623608"/>
    </source>
</evidence>
<protein>
    <recommendedName>
        <fullName evidence="3">Transcriptional regulator</fullName>
    </recommendedName>
</protein>
<dbReference type="EMBL" id="BOMY01000063">
    <property type="protein sequence ID" value="GIF26676.1"/>
    <property type="molecule type" value="Genomic_DNA"/>
</dbReference>
<dbReference type="Proteomes" id="UP000623608">
    <property type="component" value="Unassembled WGS sequence"/>
</dbReference>
<organism evidence="1 2">
    <name type="scientific">Paractinoplanes tereljensis</name>
    <dbReference type="NCBI Taxonomy" id="571912"/>
    <lineage>
        <taxon>Bacteria</taxon>
        <taxon>Bacillati</taxon>
        <taxon>Actinomycetota</taxon>
        <taxon>Actinomycetes</taxon>
        <taxon>Micromonosporales</taxon>
        <taxon>Micromonosporaceae</taxon>
        <taxon>Paractinoplanes</taxon>
    </lineage>
</organism>
<dbReference type="InterPro" id="IPR011990">
    <property type="entry name" value="TPR-like_helical_dom_sf"/>
</dbReference>
<dbReference type="Gene3D" id="1.25.40.10">
    <property type="entry name" value="Tetratricopeptide repeat domain"/>
    <property type="match status" value="1"/>
</dbReference>